<dbReference type="EMBL" id="JAPFFL010000001">
    <property type="protein sequence ID" value="KAJ6752481.1"/>
    <property type="molecule type" value="Genomic_DNA"/>
</dbReference>
<comment type="caution">
    <text evidence="2">The sequence shown here is derived from an EMBL/GenBank/DDBJ whole genome shotgun (WGS) entry which is preliminary data.</text>
</comment>
<dbReference type="AlphaFoldDB" id="A0A9Q0VQG9"/>
<dbReference type="Proteomes" id="UP001151529">
    <property type="component" value="Chromosome 16"/>
</dbReference>
<evidence type="ECO:0000259" key="1">
    <source>
        <dbReference type="Pfam" id="PF13966"/>
    </source>
</evidence>
<dbReference type="Pfam" id="PF13966">
    <property type="entry name" value="zf-RVT"/>
    <property type="match status" value="1"/>
</dbReference>
<sequence>MHNSVEERTCKLCSSEAETHDHLFFQCRYSAQVWQTITGRACNHWPSLPWISLLEWTSTRFHRSKNMEDMIGPLLLASSVYHLWQERNSRIFQNNVKSVHTLSEEVHQQMRDLLSNADTRHGITEAIGNIWNISTIATGRRS</sequence>
<reference evidence="2" key="2">
    <citation type="journal article" date="2023" name="Int. J. Mol. Sci.">
        <title>De Novo Assembly and Annotation of 11 Diverse Shrub Willow (Salix) Genomes Reveals Novel Gene Organization in Sex-Linked Regions.</title>
        <authorList>
            <person name="Hyden B."/>
            <person name="Feng K."/>
            <person name="Yates T.B."/>
            <person name="Jawdy S."/>
            <person name="Cereghino C."/>
            <person name="Smart L.B."/>
            <person name="Muchero W."/>
        </authorList>
    </citation>
    <scope>NUCLEOTIDE SEQUENCE [LARGE SCALE GENOMIC DNA]</scope>
    <source>
        <tissue evidence="2">Shoot tip</tissue>
    </source>
</reference>
<reference evidence="2" key="1">
    <citation type="submission" date="2022-11" db="EMBL/GenBank/DDBJ databases">
        <authorList>
            <person name="Hyden B.L."/>
            <person name="Feng K."/>
            <person name="Yates T."/>
            <person name="Jawdy S."/>
            <person name="Smart L.B."/>
            <person name="Muchero W."/>
        </authorList>
    </citation>
    <scope>NUCLEOTIDE SEQUENCE</scope>
    <source>
        <tissue evidence="2">Shoot tip</tissue>
    </source>
</reference>
<protein>
    <recommendedName>
        <fullName evidence="1">Reverse transcriptase zinc-binding domain-containing protein</fullName>
    </recommendedName>
</protein>
<dbReference type="InterPro" id="IPR026960">
    <property type="entry name" value="RVT-Znf"/>
</dbReference>
<evidence type="ECO:0000313" key="3">
    <source>
        <dbReference type="Proteomes" id="UP001151529"/>
    </source>
</evidence>
<proteinExistence type="predicted"/>
<organism evidence="2 3">
    <name type="scientific">Salix viminalis</name>
    <name type="common">Common osier</name>
    <name type="synonym">Basket willow</name>
    <dbReference type="NCBI Taxonomy" id="40686"/>
    <lineage>
        <taxon>Eukaryota</taxon>
        <taxon>Viridiplantae</taxon>
        <taxon>Streptophyta</taxon>
        <taxon>Embryophyta</taxon>
        <taxon>Tracheophyta</taxon>
        <taxon>Spermatophyta</taxon>
        <taxon>Magnoliopsida</taxon>
        <taxon>eudicotyledons</taxon>
        <taxon>Gunneridae</taxon>
        <taxon>Pentapetalae</taxon>
        <taxon>rosids</taxon>
        <taxon>fabids</taxon>
        <taxon>Malpighiales</taxon>
        <taxon>Salicaceae</taxon>
        <taxon>Saliceae</taxon>
        <taxon>Salix</taxon>
    </lineage>
</organism>
<evidence type="ECO:0000313" key="2">
    <source>
        <dbReference type="EMBL" id="KAJ6752481.1"/>
    </source>
</evidence>
<feature type="domain" description="Reverse transcriptase zinc-binding" evidence="1">
    <location>
        <begin position="7"/>
        <end position="34"/>
    </location>
</feature>
<name>A0A9Q0VQG9_SALVM</name>
<accession>A0A9Q0VQG9</accession>
<keyword evidence="3" id="KW-1185">Reference proteome</keyword>
<dbReference type="PANTHER" id="PTHR33116">
    <property type="entry name" value="REVERSE TRANSCRIPTASE ZINC-BINDING DOMAIN-CONTAINING PROTEIN-RELATED-RELATED"/>
    <property type="match status" value="1"/>
</dbReference>
<dbReference type="OrthoDB" id="1277521at2759"/>
<gene>
    <name evidence="2" type="ORF">OIU85_002855</name>
</gene>
<dbReference type="PANTHER" id="PTHR33116:SF76">
    <property type="entry name" value="DUF4283 DOMAIN-CONTAINING PROTEIN"/>
    <property type="match status" value="1"/>
</dbReference>